<feature type="region of interest" description="Disordered" evidence="1">
    <location>
        <begin position="29"/>
        <end position="48"/>
    </location>
</feature>
<name>A0A645GS02_9ZZZZ</name>
<sequence>MTGAVVVTTAQDGLKTGRAVERECGRVVPPDLEQHPVGAGGLGPFLADADQPAGHAVAAVGRSDDDPQQLGGVVEHTEAGDGFDAGRIPADQHQSAGGVQFTDPRRSAPALRTIESGLFKAQQCIQIVAICGRDDHRPSCR</sequence>
<gene>
    <name evidence="2" type="ORF">SDC9_176443</name>
</gene>
<accession>A0A645GS02</accession>
<protein>
    <submittedName>
        <fullName evidence="2">Uncharacterized protein</fullName>
    </submittedName>
</protein>
<evidence type="ECO:0000313" key="2">
    <source>
        <dbReference type="EMBL" id="MPN28996.1"/>
    </source>
</evidence>
<dbReference type="AlphaFoldDB" id="A0A645GS02"/>
<evidence type="ECO:0000256" key="1">
    <source>
        <dbReference type="SAM" id="MobiDB-lite"/>
    </source>
</evidence>
<proteinExistence type="predicted"/>
<dbReference type="EMBL" id="VSSQ01079484">
    <property type="protein sequence ID" value="MPN28996.1"/>
    <property type="molecule type" value="Genomic_DNA"/>
</dbReference>
<organism evidence="2">
    <name type="scientific">bioreactor metagenome</name>
    <dbReference type="NCBI Taxonomy" id="1076179"/>
    <lineage>
        <taxon>unclassified sequences</taxon>
        <taxon>metagenomes</taxon>
        <taxon>ecological metagenomes</taxon>
    </lineage>
</organism>
<feature type="region of interest" description="Disordered" evidence="1">
    <location>
        <begin position="54"/>
        <end position="107"/>
    </location>
</feature>
<reference evidence="2" key="1">
    <citation type="submission" date="2019-08" db="EMBL/GenBank/DDBJ databases">
        <authorList>
            <person name="Kucharzyk K."/>
            <person name="Murdoch R.W."/>
            <person name="Higgins S."/>
            <person name="Loffler F."/>
        </authorList>
    </citation>
    <scope>NUCLEOTIDE SEQUENCE</scope>
</reference>
<comment type="caution">
    <text evidence="2">The sequence shown here is derived from an EMBL/GenBank/DDBJ whole genome shotgun (WGS) entry which is preliminary data.</text>
</comment>